<name>A0A1L9RAH5_ASPWE</name>
<dbReference type="AlphaFoldDB" id="A0A1L9RAH5"/>
<feature type="signal peptide" evidence="1">
    <location>
        <begin position="1"/>
        <end position="19"/>
    </location>
</feature>
<protein>
    <submittedName>
        <fullName evidence="2">Uncharacterized protein</fullName>
    </submittedName>
</protein>
<dbReference type="Gene3D" id="3.30.10.10">
    <property type="entry name" value="Trypsin Inhibitor V, subunit A"/>
    <property type="match status" value="1"/>
</dbReference>
<keyword evidence="3" id="KW-1185">Reference proteome</keyword>
<reference evidence="3" key="1">
    <citation type="journal article" date="2017" name="Genome Biol.">
        <title>Comparative genomics reveals high biological diversity and specific adaptations in the industrially and medically important fungal genus Aspergillus.</title>
        <authorList>
            <person name="de Vries R.P."/>
            <person name="Riley R."/>
            <person name="Wiebenga A."/>
            <person name="Aguilar-Osorio G."/>
            <person name="Amillis S."/>
            <person name="Uchima C.A."/>
            <person name="Anderluh G."/>
            <person name="Asadollahi M."/>
            <person name="Askin M."/>
            <person name="Barry K."/>
            <person name="Battaglia E."/>
            <person name="Bayram O."/>
            <person name="Benocci T."/>
            <person name="Braus-Stromeyer S.A."/>
            <person name="Caldana C."/>
            <person name="Canovas D."/>
            <person name="Cerqueira G.C."/>
            <person name="Chen F."/>
            <person name="Chen W."/>
            <person name="Choi C."/>
            <person name="Clum A."/>
            <person name="Dos Santos R.A."/>
            <person name="Damasio A.R."/>
            <person name="Diallinas G."/>
            <person name="Emri T."/>
            <person name="Fekete E."/>
            <person name="Flipphi M."/>
            <person name="Freyberg S."/>
            <person name="Gallo A."/>
            <person name="Gournas C."/>
            <person name="Habgood R."/>
            <person name="Hainaut M."/>
            <person name="Harispe M.L."/>
            <person name="Henrissat B."/>
            <person name="Hilden K.S."/>
            <person name="Hope R."/>
            <person name="Hossain A."/>
            <person name="Karabika E."/>
            <person name="Karaffa L."/>
            <person name="Karanyi Z."/>
            <person name="Krasevec N."/>
            <person name="Kuo A."/>
            <person name="Kusch H."/>
            <person name="LaButti K."/>
            <person name="Lagendijk E.L."/>
            <person name="Lapidus A."/>
            <person name="Levasseur A."/>
            <person name="Lindquist E."/>
            <person name="Lipzen A."/>
            <person name="Logrieco A.F."/>
            <person name="MacCabe A."/>
            <person name="Maekelae M.R."/>
            <person name="Malavazi I."/>
            <person name="Melin P."/>
            <person name="Meyer V."/>
            <person name="Mielnichuk N."/>
            <person name="Miskei M."/>
            <person name="Molnar A.P."/>
            <person name="Mule G."/>
            <person name="Ngan C.Y."/>
            <person name="Orejas M."/>
            <person name="Orosz E."/>
            <person name="Ouedraogo J.P."/>
            <person name="Overkamp K.M."/>
            <person name="Park H.-S."/>
            <person name="Perrone G."/>
            <person name="Piumi F."/>
            <person name="Punt P.J."/>
            <person name="Ram A.F."/>
            <person name="Ramon A."/>
            <person name="Rauscher S."/>
            <person name="Record E."/>
            <person name="Riano-Pachon D.M."/>
            <person name="Robert V."/>
            <person name="Roehrig J."/>
            <person name="Ruller R."/>
            <person name="Salamov A."/>
            <person name="Salih N.S."/>
            <person name="Samson R.A."/>
            <person name="Sandor E."/>
            <person name="Sanguinetti M."/>
            <person name="Schuetze T."/>
            <person name="Sepcic K."/>
            <person name="Shelest E."/>
            <person name="Sherlock G."/>
            <person name="Sophianopoulou V."/>
            <person name="Squina F.M."/>
            <person name="Sun H."/>
            <person name="Susca A."/>
            <person name="Todd R.B."/>
            <person name="Tsang A."/>
            <person name="Unkles S.E."/>
            <person name="van de Wiele N."/>
            <person name="van Rossen-Uffink D."/>
            <person name="Oliveira J.V."/>
            <person name="Vesth T.C."/>
            <person name="Visser J."/>
            <person name="Yu J.-H."/>
            <person name="Zhou M."/>
            <person name="Andersen M.R."/>
            <person name="Archer D.B."/>
            <person name="Baker S.E."/>
            <person name="Benoit I."/>
            <person name="Brakhage A.A."/>
            <person name="Braus G.H."/>
            <person name="Fischer R."/>
            <person name="Frisvad J.C."/>
            <person name="Goldman G.H."/>
            <person name="Houbraken J."/>
            <person name="Oakley B."/>
            <person name="Pocsi I."/>
            <person name="Scazzocchio C."/>
            <person name="Seiboth B."/>
            <person name="vanKuyk P.A."/>
            <person name="Wortman J."/>
            <person name="Dyer P.S."/>
            <person name="Grigoriev I.V."/>
        </authorList>
    </citation>
    <scope>NUCLEOTIDE SEQUENCE [LARGE SCALE GENOMIC DNA]</scope>
    <source>
        <strain evidence="3">DTO 134E9</strain>
    </source>
</reference>
<organism evidence="2 3">
    <name type="scientific">Aspergillus wentii DTO 134E9</name>
    <dbReference type="NCBI Taxonomy" id="1073089"/>
    <lineage>
        <taxon>Eukaryota</taxon>
        <taxon>Fungi</taxon>
        <taxon>Dikarya</taxon>
        <taxon>Ascomycota</taxon>
        <taxon>Pezizomycotina</taxon>
        <taxon>Eurotiomycetes</taxon>
        <taxon>Eurotiomycetidae</taxon>
        <taxon>Eurotiales</taxon>
        <taxon>Aspergillaceae</taxon>
        <taxon>Aspergillus</taxon>
        <taxon>Aspergillus subgen. Cremei</taxon>
    </lineage>
</organism>
<dbReference type="EMBL" id="KV878215">
    <property type="protein sequence ID" value="OJJ31922.1"/>
    <property type="molecule type" value="Genomic_DNA"/>
</dbReference>
<dbReference type="VEuPathDB" id="FungiDB:ASPWEDRAFT_186163"/>
<sequence length="87" mass="9430">MKFAHSFLFALASIHSAFANKVTCKADSELLNGAIGQVYSPELVVVSTPASDVRVAHEDDVLTADVHEERLTIITDDSNHILNVGCY</sequence>
<evidence type="ECO:0000313" key="2">
    <source>
        <dbReference type="EMBL" id="OJJ31922.1"/>
    </source>
</evidence>
<evidence type="ECO:0000256" key="1">
    <source>
        <dbReference type="SAM" id="SignalP"/>
    </source>
</evidence>
<accession>A0A1L9RAH5</accession>
<dbReference type="RefSeq" id="XP_040685599.1">
    <property type="nucleotide sequence ID" value="XM_040832118.1"/>
</dbReference>
<evidence type="ECO:0000313" key="3">
    <source>
        <dbReference type="Proteomes" id="UP000184383"/>
    </source>
</evidence>
<dbReference type="Proteomes" id="UP000184383">
    <property type="component" value="Unassembled WGS sequence"/>
</dbReference>
<proteinExistence type="predicted"/>
<feature type="chain" id="PRO_5009887443" evidence="1">
    <location>
        <begin position="20"/>
        <end position="87"/>
    </location>
</feature>
<dbReference type="GeneID" id="63747966"/>
<gene>
    <name evidence="2" type="ORF">ASPWEDRAFT_186163</name>
</gene>
<keyword evidence="1" id="KW-0732">Signal</keyword>